<accession>A0A1Q8S731</accession>
<feature type="transmembrane region" description="Helical" evidence="7">
    <location>
        <begin position="168"/>
        <end position="192"/>
    </location>
</feature>
<dbReference type="InterPro" id="IPR052337">
    <property type="entry name" value="SAT4-like"/>
</dbReference>
<reference evidence="9 10" key="1">
    <citation type="submission" date="2016-11" db="EMBL/GenBank/DDBJ databases">
        <title>Draft Genome Assembly of Colletotrichum chlorophyti a pathogen of herbaceous plants.</title>
        <authorList>
            <person name="Gan P."/>
            <person name="Narusaka M."/>
            <person name="Tsushima A."/>
            <person name="Narusaka Y."/>
            <person name="Takano Y."/>
            <person name="Shirasu K."/>
        </authorList>
    </citation>
    <scope>NUCLEOTIDE SEQUENCE [LARGE SCALE GENOMIC DNA]</scope>
    <source>
        <strain evidence="9 10">NTL11</strain>
    </source>
</reference>
<feature type="compositionally biased region" description="Basic and acidic residues" evidence="6">
    <location>
        <begin position="346"/>
        <end position="361"/>
    </location>
</feature>
<feature type="region of interest" description="Disordered" evidence="6">
    <location>
        <begin position="294"/>
        <end position="322"/>
    </location>
</feature>
<gene>
    <name evidence="9" type="ORF">CCHL11_02050</name>
</gene>
<evidence type="ECO:0000259" key="8">
    <source>
        <dbReference type="Pfam" id="PF20684"/>
    </source>
</evidence>
<feature type="transmembrane region" description="Helical" evidence="7">
    <location>
        <begin position="87"/>
        <end position="112"/>
    </location>
</feature>
<dbReference type="AlphaFoldDB" id="A0A1Q8S731"/>
<dbReference type="PANTHER" id="PTHR33048">
    <property type="entry name" value="PTH11-LIKE INTEGRAL MEMBRANE PROTEIN (AFU_ORTHOLOGUE AFUA_5G11245)"/>
    <property type="match status" value="1"/>
</dbReference>
<feature type="domain" description="Rhodopsin" evidence="8">
    <location>
        <begin position="35"/>
        <end position="264"/>
    </location>
</feature>
<proteinExistence type="inferred from homology"/>
<keyword evidence="3 7" id="KW-1133">Transmembrane helix</keyword>
<keyword evidence="4 7" id="KW-0472">Membrane</keyword>
<feature type="transmembrane region" description="Helical" evidence="7">
    <location>
        <begin position="204"/>
        <end position="222"/>
    </location>
</feature>
<evidence type="ECO:0000256" key="1">
    <source>
        <dbReference type="ARBA" id="ARBA00004141"/>
    </source>
</evidence>
<keyword evidence="2 7" id="KW-0812">Transmembrane</keyword>
<evidence type="ECO:0000256" key="5">
    <source>
        <dbReference type="ARBA" id="ARBA00038359"/>
    </source>
</evidence>
<evidence type="ECO:0000313" key="10">
    <source>
        <dbReference type="Proteomes" id="UP000186583"/>
    </source>
</evidence>
<evidence type="ECO:0000256" key="6">
    <source>
        <dbReference type="SAM" id="MobiDB-lite"/>
    </source>
</evidence>
<organism evidence="9 10">
    <name type="scientific">Colletotrichum chlorophyti</name>
    <dbReference type="NCBI Taxonomy" id="708187"/>
    <lineage>
        <taxon>Eukaryota</taxon>
        <taxon>Fungi</taxon>
        <taxon>Dikarya</taxon>
        <taxon>Ascomycota</taxon>
        <taxon>Pezizomycotina</taxon>
        <taxon>Sordariomycetes</taxon>
        <taxon>Hypocreomycetidae</taxon>
        <taxon>Glomerellales</taxon>
        <taxon>Glomerellaceae</taxon>
        <taxon>Colletotrichum</taxon>
    </lineage>
</organism>
<comment type="subcellular location">
    <subcellularLocation>
        <location evidence="1">Membrane</location>
        <topology evidence="1">Multi-pass membrane protein</topology>
    </subcellularLocation>
</comment>
<feature type="transmembrane region" description="Helical" evidence="7">
    <location>
        <begin position="18"/>
        <end position="39"/>
    </location>
</feature>
<feature type="region of interest" description="Disordered" evidence="6">
    <location>
        <begin position="336"/>
        <end position="361"/>
    </location>
</feature>
<evidence type="ECO:0000256" key="2">
    <source>
        <dbReference type="ARBA" id="ARBA00022692"/>
    </source>
</evidence>
<dbReference type="InterPro" id="IPR049326">
    <property type="entry name" value="Rhodopsin_dom_fungi"/>
</dbReference>
<protein>
    <recommendedName>
        <fullName evidence="8">Rhodopsin domain-containing protein</fullName>
    </recommendedName>
</protein>
<name>A0A1Q8S731_9PEZI</name>
<dbReference type="Proteomes" id="UP000186583">
    <property type="component" value="Unassembled WGS sequence"/>
</dbReference>
<comment type="similarity">
    <text evidence="5">Belongs to the SAT4 family.</text>
</comment>
<evidence type="ECO:0000256" key="4">
    <source>
        <dbReference type="ARBA" id="ARBA00023136"/>
    </source>
</evidence>
<dbReference type="Pfam" id="PF20684">
    <property type="entry name" value="Fung_rhodopsin"/>
    <property type="match status" value="1"/>
</dbReference>
<keyword evidence="10" id="KW-1185">Reference proteome</keyword>
<evidence type="ECO:0000256" key="7">
    <source>
        <dbReference type="SAM" id="Phobius"/>
    </source>
</evidence>
<dbReference type="OrthoDB" id="3529975at2759"/>
<sequence length="361" mass="40137">MGWTYNAPDDIPTDGPRIAVVTITFTSIALVLVCLRWYVRTTLVKAVGYDDWVIIVSWTDGKPETRWGLGLTQIEHMPDQNVLQFGLLQYIGGPFYVLGIWGFKMSLLFSYLRFFPAGAYRTATIIVATACCMGHIAFICVFLFLCTPVQKQYDPSIPPDVGHCVDGIAFYMTFSSITIVFDVVIMLLPFPVIVKSQIQRRKKVVLLGLFILGVFVTVIQAIRIQTIKNLVNYLDSAKTIQWSIIENDIGIIIACVPTLAPLVKYFAAKSRSASNGHSGPKGSRYALQTWGTKRSGMQPLGTGVDLHTTASGSRMTEPDESTDNILEPVGIVKQTELRITTQDGKAWSDKSNMDKEREQHV</sequence>
<dbReference type="EMBL" id="MPGH01000011">
    <property type="protein sequence ID" value="OLN97222.1"/>
    <property type="molecule type" value="Genomic_DNA"/>
</dbReference>
<evidence type="ECO:0000256" key="3">
    <source>
        <dbReference type="ARBA" id="ARBA00022989"/>
    </source>
</evidence>
<feature type="transmembrane region" description="Helical" evidence="7">
    <location>
        <begin position="124"/>
        <end position="145"/>
    </location>
</feature>
<dbReference type="PANTHER" id="PTHR33048:SF64">
    <property type="entry name" value="INTEGRAL MEMBRANE PROTEIN"/>
    <property type="match status" value="1"/>
</dbReference>
<evidence type="ECO:0000313" key="9">
    <source>
        <dbReference type="EMBL" id="OLN97222.1"/>
    </source>
</evidence>
<dbReference type="GO" id="GO:0016020">
    <property type="term" value="C:membrane"/>
    <property type="evidence" value="ECO:0007669"/>
    <property type="project" value="UniProtKB-SubCell"/>
</dbReference>
<comment type="caution">
    <text evidence="9">The sequence shown here is derived from an EMBL/GenBank/DDBJ whole genome shotgun (WGS) entry which is preliminary data.</text>
</comment>